<keyword evidence="3" id="KW-1185">Reference proteome</keyword>
<feature type="transmembrane region" description="Helical" evidence="1">
    <location>
        <begin position="6"/>
        <end position="30"/>
    </location>
</feature>
<sequence>MDAKPLCIMVVITVQIYKNVIILIGIYQIINRFQDFKQYFGTINVKLYL</sequence>
<reference evidence="2 3" key="1">
    <citation type="submission" date="2018-06" db="EMBL/GenBank/DDBJ databases">
        <title>Genomic Encyclopedia of Archaeal and Bacterial Type Strains, Phase II (KMG-II): from individual species to whole genera.</title>
        <authorList>
            <person name="Goeker M."/>
        </authorList>
    </citation>
    <scope>NUCLEOTIDE SEQUENCE [LARGE SCALE GENOMIC DNA]</scope>
    <source>
        <strain evidence="2 3">DSM 24464</strain>
    </source>
</reference>
<protein>
    <submittedName>
        <fullName evidence="2">Uncharacterized protein</fullName>
    </submittedName>
</protein>
<accession>A0A327R7G4</accession>
<evidence type="ECO:0000313" key="3">
    <source>
        <dbReference type="Proteomes" id="UP000248703"/>
    </source>
</evidence>
<keyword evidence="1" id="KW-0812">Transmembrane</keyword>
<proteinExistence type="predicted"/>
<dbReference type="EMBL" id="QLLO01000011">
    <property type="protein sequence ID" value="RAJ11892.1"/>
    <property type="molecule type" value="Genomic_DNA"/>
</dbReference>
<evidence type="ECO:0000256" key="1">
    <source>
        <dbReference type="SAM" id="Phobius"/>
    </source>
</evidence>
<gene>
    <name evidence="2" type="ORF">LY08_02601</name>
</gene>
<dbReference type="Proteomes" id="UP000248703">
    <property type="component" value="Unassembled WGS sequence"/>
</dbReference>
<evidence type="ECO:0000313" key="2">
    <source>
        <dbReference type="EMBL" id="RAJ11892.1"/>
    </source>
</evidence>
<keyword evidence="1" id="KW-1133">Transmembrane helix</keyword>
<comment type="caution">
    <text evidence="2">The sequence shown here is derived from an EMBL/GenBank/DDBJ whole genome shotgun (WGS) entry which is preliminary data.</text>
</comment>
<keyword evidence="1" id="KW-0472">Membrane</keyword>
<organism evidence="2 3">
    <name type="scientific">Olleya aquimaris</name>
    <dbReference type="NCBI Taxonomy" id="639310"/>
    <lineage>
        <taxon>Bacteria</taxon>
        <taxon>Pseudomonadati</taxon>
        <taxon>Bacteroidota</taxon>
        <taxon>Flavobacteriia</taxon>
        <taxon>Flavobacteriales</taxon>
        <taxon>Flavobacteriaceae</taxon>
    </lineage>
</organism>
<name>A0A327R7G4_9FLAO</name>
<dbReference type="AlphaFoldDB" id="A0A327R7G4"/>